<organism evidence="1 2">
    <name type="scientific">Emiliania huxleyi (strain CCMP1516)</name>
    <dbReference type="NCBI Taxonomy" id="280463"/>
    <lineage>
        <taxon>Eukaryota</taxon>
        <taxon>Haptista</taxon>
        <taxon>Haptophyta</taxon>
        <taxon>Prymnesiophyceae</taxon>
        <taxon>Isochrysidales</taxon>
        <taxon>Noelaerhabdaceae</taxon>
        <taxon>Emiliania</taxon>
    </lineage>
</organism>
<keyword evidence="2" id="KW-1185">Reference proteome</keyword>
<reference evidence="2" key="1">
    <citation type="journal article" date="2013" name="Nature">
        <title>Pan genome of the phytoplankton Emiliania underpins its global distribution.</title>
        <authorList>
            <person name="Read B.A."/>
            <person name="Kegel J."/>
            <person name="Klute M.J."/>
            <person name="Kuo A."/>
            <person name="Lefebvre S.C."/>
            <person name="Maumus F."/>
            <person name="Mayer C."/>
            <person name="Miller J."/>
            <person name="Monier A."/>
            <person name="Salamov A."/>
            <person name="Young J."/>
            <person name="Aguilar M."/>
            <person name="Claverie J.M."/>
            <person name="Frickenhaus S."/>
            <person name="Gonzalez K."/>
            <person name="Herman E.K."/>
            <person name="Lin Y.C."/>
            <person name="Napier J."/>
            <person name="Ogata H."/>
            <person name="Sarno A.F."/>
            <person name="Shmutz J."/>
            <person name="Schroeder D."/>
            <person name="de Vargas C."/>
            <person name="Verret F."/>
            <person name="von Dassow P."/>
            <person name="Valentin K."/>
            <person name="Van de Peer Y."/>
            <person name="Wheeler G."/>
            <person name="Dacks J.B."/>
            <person name="Delwiche C.F."/>
            <person name="Dyhrman S.T."/>
            <person name="Glockner G."/>
            <person name="John U."/>
            <person name="Richards T."/>
            <person name="Worden A.Z."/>
            <person name="Zhang X."/>
            <person name="Grigoriev I.V."/>
            <person name="Allen A.E."/>
            <person name="Bidle K."/>
            <person name="Borodovsky M."/>
            <person name="Bowler C."/>
            <person name="Brownlee C."/>
            <person name="Cock J.M."/>
            <person name="Elias M."/>
            <person name="Gladyshev V.N."/>
            <person name="Groth M."/>
            <person name="Guda C."/>
            <person name="Hadaegh A."/>
            <person name="Iglesias-Rodriguez M.D."/>
            <person name="Jenkins J."/>
            <person name="Jones B.M."/>
            <person name="Lawson T."/>
            <person name="Leese F."/>
            <person name="Lindquist E."/>
            <person name="Lobanov A."/>
            <person name="Lomsadze A."/>
            <person name="Malik S.B."/>
            <person name="Marsh M.E."/>
            <person name="Mackinder L."/>
            <person name="Mock T."/>
            <person name="Mueller-Roeber B."/>
            <person name="Pagarete A."/>
            <person name="Parker M."/>
            <person name="Probert I."/>
            <person name="Quesneville H."/>
            <person name="Raines C."/>
            <person name="Rensing S.A."/>
            <person name="Riano-Pachon D.M."/>
            <person name="Richier S."/>
            <person name="Rokitta S."/>
            <person name="Shiraiwa Y."/>
            <person name="Soanes D.M."/>
            <person name="van der Giezen M."/>
            <person name="Wahlund T.M."/>
            <person name="Williams B."/>
            <person name="Wilson W."/>
            <person name="Wolfe G."/>
            <person name="Wurch L.L."/>
        </authorList>
    </citation>
    <scope>NUCLEOTIDE SEQUENCE</scope>
</reference>
<dbReference type="HOGENOM" id="CLU_1202535_0_0_1"/>
<dbReference type="AlphaFoldDB" id="A0A0D3JEP1"/>
<dbReference type="PaxDb" id="2903-EOD21976"/>
<dbReference type="RefSeq" id="XP_005774405.1">
    <property type="nucleotide sequence ID" value="XM_005774348.1"/>
</dbReference>
<dbReference type="GeneID" id="17267556"/>
<name>A0A0D3JEP1_EMIH1</name>
<reference evidence="1" key="2">
    <citation type="submission" date="2024-10" db="UniProtKB">
        <authorList>
            <consortium name="EnsemblProtists"/>
        </authorList>
    </citation>
    <scope>IDENTIFICATION</scope>
</reference>
<sequence length="231" mass="25371">MQDSWNVPATPGLNSFSEDDCSMPAVDEWRPRPRRPLAHPQRCDGSTVALFAYAAAPPRSSTPAGARAASLRQDDDGRARFSGRLRYYLPEGWCSSYKFTVFERSYVVQLDSHGSEQFCLARPVTASLADAARDFELVWPVPLEPSILGGTVEHAHQTATALRGEPWAATTAAAPAAATAAAPRGSWHVARTRQRAAVIYLLRARRGAVSSCAAVYVDRRPLRYDTRKKKQ</sequence>
<dbReference type="EnsemblProtists" id="EOD21976">
    <property type="protein sequence ID" value="EOD21976"/>
    <property type="gene ID" value="EMIHUDRAFT_444331"/>
</dbReference>
<dbReference type="Proteomes" id="UP000013827">
    <property type="component" value="Unassembled WGS sequence"/>
</dbReference>
<protein>
    <submittedName>
        <fullName evidence="1">Uncharacterized protein</fullName>
    </submittedName>
</protein>
<evidence type="ECO:0000313" key="1">
    <source>
        <dbReference type="EnsemblProtists" id="EOD21976"/>
    </source>
</evidence>
<accession>A0A0D3JEP1</accession>
<proteinExistence type="predicted"/>
<evidence type="ECO:0000313" key="2">
    <source>
        <dbReference type="Proteomes" id="UP000013827"/>
    </source>
</evidence>
<dbReference type="KEGG" id="ehx:EMIHUDRAFT_444331"/>